<organism evidence="5 6">
    <name type="scientific">Paucilactobacillus wasatchensis</name>
    <dbReference type="NCBI Taxonomy" id="1335616"/>
    <lineage>
        <taxon>Bacteria</taxon>
        <taxon>Bacillati</taxon>
        <taxon>Bacillota</taxon>
        <taxon>Bacilli</taxon>
        <taxon>Lactobacillales</taxon>
        <taxon>Lactobacillaceae</taxon>
        <taxon>Paucilactobacillus</taxon>
    </lineage>
</organism>
<dbReference type="Gene3D" id="3.10.129.10">
    <property type="entry name" value="Hotdog Thioesterase"/>
    <property type="match status" value="1"/>
</dbReference>
<name>A0A0D0YVD1_9LACO</name>
<dbReference type="EMBL" id="AWTT01000026">
    <property type="protein sequence ID" value="KIS03244.1"/>
    <property type="molecule type" value="Genomic_DNA"/>
</dbReference>
<comment type="caution">
    <text evidence="5">The sequence shown here is derived from an EMBL/GenBank/DDBJ whole genome shotgun (WGS) entry which is preliminary data.</text>
</comment>
<dbReference type="OrthoDB" id="9791628at2"/>
<dbReference type="CDD" id="cd03442">
    <property type="entry name" value="BFIT_BACH"/>
    <property type="match status" value="1"/>
</dbReference>
<evidence type="ECO:0000313" key="6">
    <source>
        <dbReference type="Proteomes" id="UP000032279"/>
    </source>
</evidence>
<dbReference type="RefSeq" id="WP_044010918.1">
    <property type="nucleotide sequence ID" value="NZ_AWTT01000026.1"/>
</dbReference>
<proteinExistence type="inferred from homology"/>
<accession>A0A0D0YVD1</accession>
<dbReference type="STRING" id="1335616.WDC_1172"/>
<evidence type="ECO:0000259" key="4">
    <source>
        <dbReference type="PROSITE" id="PS51770"/>
    </source>
</evidence>
<gene>
    <name evidence="5" type="ORF">WDC_1172</name>
</gene>
<dbReference type="GO" id="GO:0005829">
    <property type="term" value="C:cytosol"/>
    <property type="evidence" value="ECO:0007669"/>
    <property type="project" value="TreeGrafter"/>
</dbReference>
<dbReference type="GO" id="GO:0009062">
    <property type="term" value="P:fatty acid catabolic process"/>
    <property type="evidence" value="ECO:0007669"/>
    <property type="project" value="TreeGrafter"/>
</dbReference>
<dbReference type="InterPro" id="IPR033120">
    <property type="entry name" value="HOTDOG_ACOT"/>
</dbReference>
<evidence type="ECO:0000256" key="3">
    <source>
        <dbReference type="PROSITE-ProRule" id="PRU01106"/>
    </source>
</evidence>
<dbReference type="Pfam" id="PF03061">
    <property type="entry name" value="4HBT"/>
    <property type="match status" value="1"/>
</dbReference>
<dbReference type="SUPFAM" id="SSF54637">
    <property type="entry name" value="Thioesterase/thiol ester dehydrase-isomerase"/>
    <property type="match status" value="1"/>
</dbReference>
<dbReference type="PATRIC" id="fig|1335616.4.peg.1180"/>
<dbReference type="PROSITE" id="PS51770">
    <property type="entry name" value="HOTDOG_ACOT"/>
    <property type="match status" value="1"/>
</dbReference>
<dbReference type="GO" id="GO:0006637">
    <property type="term" value="P:acyl-CoA metabolic process"/>
    <property type="evidence" value="ECO:0007669"/>
    <property type="project" value="TreeGrafter"/>
</dbReference>
<feature type="domain" description="HotDog ACOT-type" evidence="4">
    <location>
        <begin position="7"/>
        <end position="119"/>
    </location>
</feature>
<dbReference type="GO" id="GO:0052816">
    <property type="term" value="F:long-chain fatty acyl-CoA hydrolase activity"/>
    <property type="evidence" value="ECO:0007669"/>
    <property type="project" value="TreeGrafter"/>
</dbReference>
<sequence length="172" mass="19159">MATINCNDTLAVACHRIFAADLNEHGTLFGGRILDLVDREASIAAMRVERQTVVTATFDHVDFVAPFKIDDSMCLEAYVTGFGSRSIEVFAKVTGEHLKTGDRFLGFTCFATFVIDEPDAQVKFEQVIPTTPEQQQTCAHYADRVALRRQTRQASLALSQHIDTAFPWSNKN</sequence>
<evidence type="ECO:0000313" key="5">
    <source>
        <dbReference type="EMBL" id="KIS03244.1"/>
    </source>
</evidence>
<reference evidence="5 6" key="1">
    <citation type="submission" date="2013-08" db="EMBL/GenBank/DDBJ databases">
        <title>Lactobacillus wasatchii sp. WDC04, a late gas producing bacteria isolated from aged chedder cheese.</title>
        <authorList>
            <person name="Oberg C.J."/>
            <person name="Culumber M."/>
            <person name="McMahon D.J."/>
            <person name="Broadbent J.R."/>
            <person name="Oberg T.S."/>
            <person name="Ortaki F."/>
        </authorList>
    </citation>
    <scope>NUCLEOTIDE SEQUENCE [LARGE SCALE GENOMIC DNA]</scope>
    <source>
        <strain evidence="5 6">WDC04</strain>
    </source>
</reference>
<dbReference type="PANTHER" id="PTHR11049:SF24">
    <property type="entry name" value="CYTOSOLIC ACYL COENZYME A THIOESTER HYDROLASE"/>
    <property type="match status" value="1"/>
</dbReference>
<dbReference type="InterPro" id="IPR029069">
    <property type="entry name" value="HotDog_dom_sf"/>
</dbReference>
<protein>
    <submittedName>
        <fullName evidence="5">Thioesterase superfamily</fullName>
    </submittedName>
</protein>
<dbReference type="Proteomes" id="UP000032279">
    <property type="component" value="Unassembled WGS sequence"/>
</dbReference>
<keyword evidence="6" id="KW-1185">Reference proteome</keyword>
<evidence type="ECO:0000256" key="1">
    <source>
        <dbReference type="ARBA" id="ARBA00010458"/>
    </source>
</evidence>
<dbReference type="AlphaFoldDB" id="A0A0D0YVD1"/>
<dbReference type="InterPro" id="IPR006683">
    <property type="entry name" value="Thioestr_dom"/>
</dbReference>
<evidence type="ECO:0000256" key="2">
    <source>
        <dbReference type="ARBA" id="ARBA00022801"/>
    </source>
</evidence>
<dbReference type="PANTHER" id="PTHR11049">
    <property type="entry name" value="ACYL COENZYME A THIOESTER HYDROLASE"/>
    <property type="match status" value="1"/>
</dbReference>
<dbReference type="InterPro" id="IPR040170">
    <property type="entry name" value="Cytosol_ACT"/>
</dbReference>
<keyword evidence="2 3" id="KW-0378">Hydrolase</keyword>
<comment type="similarity">
    <text evidence="1">Belongs to the acyl coenzyme A hydrolase family.</text>
</comment>